<dbReference type="KEGG" id="aarc:G127AT_11700"/>
<feature type="signal peptide" evidence="1">
    <location>
        <begin position="1"/>
        <end position="17"/>
    </location>
</feature>
<evidence type="ECO:0000256" key="1">
    <source>
        <dbReference type="SAM" id="SignalP"/>
    </source>
</evidence>
<protein>
    <recommendedName>
        <fullName evidence="4">Secreted peptide</fullName>
    </recommendedName>
</protein>
<reference evidence="2" key="1">
    <citation type="submission" date="2021-03" db="EMBL/GenBank/DDBJ databases">
        <title>Agromyces archimandritus sp. nov., isolated from the cockroach Archimandrita tessellata.</title>
        <authorList>
            <person name="Guzman J."/>
            <person name="Ortuzar M."/>
            <person name="Poehlein A."/>
            <person name="Daniel R."/>
            <person name="Trujillo M."/>
            <person name="Vilcinskas A."/>
        </authorList>
    </citation>
    <scope>NUCLEOTIDE SEQUENCE</scope>
    <source>
        <strain evidence="2">G127AT</strain>
    </source>
</reference>
<proteinExistence type="predicted"/>
<keyword evidence="1" id="KW-0732">Signal</keyword>
<dbReference type="Proteomes" id="UP000671914">
    <property type="component" value="Chromosome"/>
</dbReference>
<feature type="chain" id="PRO_5039455905" description="Secreted peptide" evidence="1">
    <location>
        <begin position="18"/>
        <end position="70"/>
    </location>
</feature>
<accession>A0A975IN77</accession>
<sequence>MVVTVVAFAAAAPPATSATVATTVANVRFGFFVMDPLSLTPARESALSELALYFGCFATTALPDIVRWIL</sequence>
<organism evidence="2 3">
    <name type="scientific">Agromyces archimandritae</name>
    <dbReference type="NCBI Taxonomy" id="2781962"/>
    <lineage>
        <taxon>Bacteria</taxon>
        <taxon>Bacillati</taxon>
        <taxon>Actinomycetota</taxon>
        <taxon>Actinomycetes</taxon>
        <taxon>Micrococcales</taxon>
        <taxon>Microbacteriaceae</taxon>
        <taxon>Agromyces</taxon>
    </lineage>
</organism>
<name>A0A975IN77_9MICO</name>
<dbReference type="RefSeq" id="WP_210897084.1">
    <property type="nucleotide sequence ID" value="NZ_CP071696.1"/>
</dbReference>
<dbReference type="EMBL" id="CP071696">
    <property type="protein sequence ID" value="QTX03964.1"/>
    <property type="molecule type" value="Genomic_DNA"/>
</dbReference>
<evidence type="ECO:0000313" key="3">
    <source>
        <dbReference type="Proteomes" id="UP000671914"/>
    </source>
</evidence>
<gene>
    <name evidence="2" type="ORF">G127AT_11700</name>
</gene>
<evidence type="ECO:0008006" key="4">
    <source>
        <dbReference type="Google" id="ProtNLM"/>
    </source>
</evidence>
<evidence type="ECO:0000313" key="2">
    <source>
        <dbReference type="EMBL" id="QTX03964.1"/>
    </source>
</evidence>
<dbReference type="AlphaFoldDB" id="A0A975IN77"/>
<keyword evidence="3" id="KW-1185">Reference proteome</keyword>